<dbReference type="PROSITE" id="PS00623">
    <property type="entry name" value="GMC_OXRED_1"/>
    <property type="match status" value="1"/>
</dbReference>
<feature type="domain" description="Glucose-methanol-choline oxidoreductase N-terminal" evidence="8">
    <location>
        <begin position="250"/>
        <end position="264"/>
    </location>
</feature>
<evidence type="ECO:0000256" key="1">
    <source>
        <dbReference type="ARBA" id="ARBA00001974"/>
    </source>
</evidence>
<proteinExistence type="inferred from homology"/>
<feature type="binding site" evidence="5">
    <location>
        <position position="80"/>
    </location>
    <ligand>
        <name>FAD</name>
        <dbReference type="ChEBI" id="CHEBI:57692"/>
    </ligand>
</feature>
<feature type="binding site" evidence="5">
    <location>
        <position position="215"/>
    </location>
    <ligand>
        <name>FAD</name>
        <dbReference type="ChEBI" id="CHEBI:57692"/>
    </ligand>
</feature>
<dbReference type="InterPro" id="IPR036188">
    <property type="entry name" value="FAD/NAD-bd_sf"/>
</dbReference>
<dbReference type="InterPro" id="IPR012132">
    <property type="entry name" value="GMC_OxRdtase"/>
</dbReference>
<comment type="cofactor">
    <cofactor evidence="1 5">
        <name>FAD</name>
        <dbReference type="ChEBI" id="CHEBI:57692"/>
    </cofactor>
</comment>
<dbReference type="Proteomes" id="UP000268857">
    <property type="component" value="Unassembled WGS sequence"/>
</dbReference>
<keyword evidence="10" id="KW-1185">Reference proteome</keyword>
<dbReference type="InterPro" id="IPR007867">
    <property type="entry name" value="GMC_OxRtase_C"/>
</dbReference>
<evidence type="ECO:0000313" key="10">
    <source>
        <dbReference type="Proteomes" id="UP000268857"/>
    </source>
</evidence>
<evidence type="ECO:0000256" key="3">
    <source>
        <dbReference type="ARBA" id="ARBA00022630"/>
    </source>
</evidence>
<keyword evidence="3 6" id="KW-0285">Flavoprotein</keyword>
<evidence type="ECO:0000259" key="8">
    <source>
        <dbReference type="PROSITE" id="PS00624"/>
    </source>
</evidence>
<dbReference type="PROSITE" id="PS00624">
    <property type="entry name" value="GMC_OXRED_2"/>
    <property type="match status" value="1"/>
</dbReference>
<dbReference type="EMBL" id="RSCJ01000002">
    <property type="protein sequence ID" value="RUR86097.1"/>
    <property type="molecule type" value="Genomic_DNA"/>
</dbReference>
<dbReference type="Pfam" id="PF05199">
    <property type="entry name" value="GMC_oxred_C"/>
    <property type="match status" value="1"/>
</dbReference>
<dbReference type="AlphaFoldDB" id="A0A433NQK9"/>
<sequence>MYDYVIIGAGSAGCVLANRLTEEPTTQVLLLEAGNPDQKQEIHIPASFYKLFKTEYDWAYYTEKQPYLNNRQLYWPRGKVLGGSSSINAMIYIRGDWHDYNNWYDLGNEGWSYKEVLPYFKKSENQEILRNEYHGVGGSLNVTNLRCINPLSRAFVKAGLEAGFSLNNDFNGIEREGVGFYQVTQKDGRRHSAAAAYLKPILHRPNLTVKTNAQVTKIIFAHQQAIGLNYIHDHTNYEININKEVILCSGTINSPQLLMLSGIGSKEHLNALGIPVVADLPGVGQNLQDHLCVSVVYKCTKNISLANAEKIENILKYLLFKNGSLTTNVAEAGGFIKTNPDLQTPNLQFHFIPAYFLNHGFTKPEGHGFTFVPTLLSPQSKGSIYLRSTNPLDSPVIQPNYLEKAADLEVLVAGVKLARKLVQTKAFDEFRGEELFPGFQIQDDEEIRTFIRNMGETLYHPVGTCKMGYDALSVVNSQLQVHKVKGLRVVDASIMPSIVGGNTNAPTIAIAEKAAEMITRADD</sequence>
<evidence type="ECO:0000256" key="2">
    <source>
        <dbReference type="ARBA" id="ARBA00010790"/>
    </source>
</evidence>
<dbReference type="NCBIfam" id="NF002550">
    <property type="entry name" value="PRK02106.1"/>
    <property type="match status" value="1"/>
</dbReference>
<dbReference type="SUPFAM" id="SSF54373">
    <property type="entry name" value="FAD-linked reductases, C-terminal domain"/>
    <property type="match status" value="1"/>
</dbReference>
<dbReference type="GO" id="GO:0016614">
    <property type="term" value="F:oxidoreductase activity, acting on CH-OH group of donors"/>
    <property type="evidence" value="ECO:0007669"/>
    <property type="project" value="InterPro"/>
</dbReference>
<evidence type="ECO:0000256" key="4">
    <source>
        <dbReference type="ARBA" id="ARBA00022827"/>
    </source>
</evidence>
<dbReference type="STRING" id="211165.GCA_000317285_04559"/>
<gene>
    <name evidence="9" type="ORF">PCC6912_09220</name>
</gene>
<dbReference type="SUPFAM" id="SSF51905">
    <property type="entry name" value="FAD/NAD(P)-binding domain"/>
    <property type="match status" value="1"/>
</dbReference>
<feature type="domain" description="Glucose-methanol-choline oxidoreductase N-terminal" evidence="7">
    <location>
        <begin position="78"/>
        <end position="101"/>
    </location>
</feature>
<dbReference type="OrthoDB" id="9785276at2"/>
<comment type="similarity">
    <text evidence="2 6">Belongs to the GMC oxidoreductase family.</text>
</comment>
<keyword evidence="4 5" id="KW-0274">FAD</keyword>
<dbReference type="Gene3D" id="3.50.50.60">
    <property type="entry name" value="FAD/NAD(P)-binding domain"/>
    <property type="match status" value="1"/>
</dbReference>
<evidence type="ECO:0000259" key="7">
    <source>
        <dbReference type="PROSITE" id="PS00623"/>
    </source>
</evidence>
<dbReference type="RefSeq" id="WP_016874881.1">
    <property type="nucleotide sequence ID" value="NZ_AJLN01000110.1"/>
</dbReference>
<dbReference type="Gene3D" id="3.30.560.10">
    <property type="entry name" value="Glucose Oxidase, domain 3"/>
    <property type="match status" value="1"/>
</dbReference>
<accession>A0A433NQK9</accession>
<name>A0A433NQK9_CHLFR</name>
<dbReference type="PANTHER" id="PTHR11552">
    <property type="entry name" value="GLUCOSE-METHANOL-CHOLINE GMC OXIDOREDUCTASE"/>
    <property type="match status" value="1"/>
</dbReference>
<comment type="caution">
    <text evidence="9">The sequence shown here is derived from an EMBL/GenBank/DDBJ whole genome shotgun (WGS) entry which is preliminary data.</text>
</comment>
<evidence type="ECO:0000256" key="5">
    <source>
        <dbReference type="PIRSR" id="PIRSR000137-2"/>
    </source>
</evidence>
<dbReference type="InterPro" id="IPR000172">
    <property type="entry name" value="GMC_OxRdtase_N"/>
</dbReference>
<dbReference type="PIRSF" id="PIRSF000137">
    <property type="entry name" value="Alcohol_oxidase"/>
    <property type="match status" value="1"/>
</dbReference>
<organism evidence="9 10">
    <name type="scientific">Chlorogloeopsis fritschii PCC 6912</name>
    <dbReference type="NCBI Taxonomy" id="211165"/>
    <lineage>
        <taxon>Bacteria</taxon>
        <taxon>Bacillati</taxon>
        <taxon>Cyanobacteriota</taxon>
        <taxon>Cyanophyceae</taxon>
        <taxon>Nostocales</taxon>
        <taxon>Chlorogloeopsidaceae</taxon>
        <taxon>Chlorogloeopsis</taxon>
    </lineage>
</organism>
<dbReference type="PANTHER" id="PTHR11552:SF147">
    <property type="entry name" value="CHOLINE DEHYDROGENASE, MITOCHONDRIAL"/>
    <property type="match status" value="1"/>
</dbReference>
<reference evidence="9 10" key="1">
    <citation type="journal article" date="2019" name="Genome Biol. Evol.">
        <title>Day and night: Metabolic profiles and evolutionary relationships of six axenic non-marine cyanobacteria.</title>
        <authorList>
            <person name="Will S.E."/>
            <person name="Henke P."/>
            <person name="Boedeker C."/>
            <person name="Huang S."/>
            <person name="Brinkmann H."/>
            <person name="Rohde M."/>
            <person name="Jarek M."/>
            <person name="Friedl T."/>
            <person name="Seufert S."/>
            <person name="Schumacher M."/>
            <person name="Overmann J."/>
            <person name="Neumann-Schaal M."/>
            <person name="Petersen J."/>
        </authorList>
    </citation>
    <scope>NUCLEOTIDE SEQUENCE [LARGE SCALE GENOMIC DNA]</scope>
    <source>
        <strain evidence="9 10">PCC 6912</strain>
    </source>
</reference>
<dbReference type="Pfam" id="PF00732">
    <property type="entry name" value="GMC_oxred_N"/>
    <property type="match status" value="1"/>
</dbReference>
<evidence type="ECO:0000313" key="9">
    <source>
        <dbReference type="EMBL" id="RUR86097.1"/>
    </source>
</evidence>
<protein>
    <submittedName>
        <fullName evidence="9">GMC oxidoreductase</fullName>
    </submittedName>
</protein>
<dbReference type="GO" id="GO:0050660">
    <property type="term" value="F:flavin adenine dinucleotide binding"/>
    <property type="evidence" value="ECO:0007669"/>
    <property type="project" value="InterPro"/>
</dbReference>
<evidence type="ECO:0000256" key="6">
    <source>
        <dbReference type="RuleBase" id="RU003968"/>
    </source>
</evidence>